<dbReference type="Pfam" id="PF08590">
    <property type="entry name" value="DUF1771"/>
    <property type="match status" value="1"/>
</dbReference>
<accession>A0A8J5CG12</accession>
<dbReference type="Pfam" id="PF13671">
    <property type="entry name" value="AAA_33"/>
    <property type="match status" value="1"/>
</dbReference>
<dbReference type="PANTHER" id="PTHR46535">
    <property type="entry name" value="NEDD4-BINDING PROTEIN 2"/>
    <property type="match status" value="1"/>
</dbReference>
<dbReference type="CDD" id="cd14279">
    <property type="entry name" value="CUE"/>
    <property type="match status" value="1"/>
</dbReference>
<feature type="compositionally biased region" description="Low complexity" evidence="1">
    <location>
        <begin position="27"/>
        <end position="38"/>
    </location>
</feature>
<feature type="compositionally biased region" description="Polar residues" evidence="1">
    <location>
        <begin position="635"/>
        <end position="647"/>
    </location>
</feature>
<keyword evidence="4" id="KW-1185">Reference proteome</keyword>
<feature type="compositionally biased region" description="Basic and acidic residues" evidence="1">
    <location>
        <begin position="669"/>
        <end position="683"/>
    </location>
</feature>
<feature type="compositionally biased region" description="Polar residues" evidence="1">
    <location>
        <begin position="947"/>
        <end position="964"/>
    </location>
</feature>
<dbReference type="EMBL" id="JACEEZ010024793">
    <property type="protein sequence ID" value="KAG0708058.1"/>
    <property type="molecule type" value="Genomic_DNA"/>
</dbReference>
<feature type="region of interest" description="Disordered" evidence="1">
    <location>
        <begin position="941"/>
        <end position="985"/>
    </location>
</feature>
<feature type="compositionally biased region" description="Basic and acidic residues" evidence="1">
    <location>
        <begin position="584"/>
        <end position="598"/>
    </location>
</feature>
<dbReference type="Gene3D" id="3.40.50.300">
    <property type="entry name" value="P-loop containing nucleotide triphosphate hydrolases"/>
    <property type="match status" value="1"/>
</dbReference>
<evidence type="ECO:0000256" key="1">
    <source>
        <dbReference type="SAM" id="MobiDB-lite"/>
    </source>
</evidence>
<feature type="compositionally biased region" description="Basic residues" evidence="1">
    <location>
        <begin position="1027"/>
        <end position="1038"/>
    </location>
</feature>
<dbReference type="Gene3D" id="3.30.1370.110">
    <property type="match status" value="1"/>
</dbReference>
<evidence type="ECO:0000313" key="4">
    <source>
        <dbReference type="Proteomes" id="UP000770661"/>
    </source>
</evidence>
<feature type="region of interest" description="Disordered" evidence="1">
    <location>
        <begin position="536"/>
        <end position="647"/>
    </location>
</feature>
<feature type="compositionally biased region" description="Basic and acidic residues" evidence="1">
    <location>
        <begin position="381"/>
        <end position="405"/>
    </location>
</feature>
<proteinExistence type="predicted"/>
<dbReference type="InterPro" id="IPR052772">
    <property type="entry name" value="Endo/PolyKinase_Domain-Protein"/>
</dbReference>
<dbReference type="InterPro" id="IPR036063">
    <property type="entry name" value="Smr_dom_sf"/>
</dbReference>
<feature type="compositionally biased region" description="Polar residues" evidence="1">
    <location>
        <begin position="707"/>
        <end position="717"/>
    </location>
</feature>
<reference evidence="3" key="1">
    <citation type="submission" date="2020-07" db="EMBL/GenBank/DDBJ databases">
        <title>The High-quality genome of the commercially important snow crab, Chionoecetes opilio.</title>
        <authorList>
            <person name="Jeong J.-H."/>
            <person name="Ryu S."/>
        </authorList>
    </citation>
    <scope>NUCLEOTIDE SEQUENCE</scope>
    <source>
        <strain evidence="3">MADBK_172401_WGS</strain>
        <tissue evidence="3">Digestive gland</tissue>
    </source>
</reference>
<dbReference type="InterPro" id="IPR013899">
    <property type="entry name" value="DUF1771"/>
</dbReference>
<gene>
    <name evidence="3" type="primary">N4BP2L1</name>
    <name evidence="3" type="ORF">GWK47_024075</name>
</gene>
<dbReference type="InterPro" id="IPR002625">
    <property type="entry name" value="Smr_dom"/>
</dbReference>
<evidence type="ECO:0000313" key="3">
    <source>
        <dbReference type="EMBL" id="KAG0708058.1"/>
    </source>
</evidence>
<dbReference type="GO" id="GO:0004519">
    <property type="term" value="F:endonuclease activity"/>
    <property type="evidence" value="ECO:0007669"/>
    <property type="project" value="TreeGrafter"/>
</dbReference>
<feature type="region of interest" description="Disordered" evidence="1">
    <location>
        <begin position="664"/>
        <end position="793"/>
    </location>
</feature>
<feature type="region of interest" description="Disordered" evidence="1">
    <location>
        <begin position="1"/>
        <end position="46"/>
    </location>
</feature>
<feature type="compositionally biased region" description="Polar residues" evidence="1">
    <location>
        <begin position="731"/>
        <end position="745"/>
    </location>
</feature>
<dbReference type="SMART" id="SM00463">
    <property type="entry name" value="SMR"/>
    <property type="match status" value="1"/>
</dbReference>
<dbReference type="SUPFAM" id="SSF160443">
    <property type="entry name" value="SMR domain-like"/>
    <property type="match status" value="1"/>
</dbReference>
<feature type="domain" description="Smr" evidence="2">
    <location>
        <begin position="1357"/>
        <end position="1439"/>
    </location>
</feature>
<evidence type="ECO:0000259" key="2">
    <source>
        <dbReference type="PROSITE" id="PS50828"/>
    </source>
</evidence>
<feature type="region of interest" description="Disordered" evidence="1">
    <location>
        <begin position="381"/>
        <end position="417"/>
    </location>
</feature>
<name>A0A8J5CG12_CHIOP</name>
<dbReference type="PROSITE" id="PS50828">
    <property type="entry name" value="SMR"/>
    <property type="match status" value="1"/>
</dbReference>
<feature type="compositionally biased region" description="Basic and acidic residues" evidence="1">
    <location>
        <begin position="605"/>
        <end position="616"/>
    </location>
</feature>
<protein>
    <submittedName>
        <fullName evidence="3">NEDD4-binding protein 2-like 1</fullName>
    </submittedName>
</protein>
<feature type="compositionally biased region" description="Polar residues" evidence="1">
    <location>
        <begin position="752"/>
        <end position="766"/>
    </location>
</feature>
<feature type="region of interest" description="Disordered" evidence="1">
    <location>
        <begin position="1027"/>
        <end position="1048"/>
    </location>
</feature>
<dbReference type="SMART" id="SM01162">
    <property type="entry name" value="DUF1771"/>
    <property type="match status" value="1"/>
</dbReference>
<dbReference type="GO" id="GO:0005634">
    <property type="term" value="C:nucleus"/>
    <property type="evidence" value="ECO:0007669"/>
    <property type="project" value="TreeGrafter"/>
</dbReference>
<dbReference type="OrthoDB" id="3231855at2759"/>
<comment type="caution">
    <text evidence="3">The sequence shown here is derived from an EMBL/GenBank/DDBJ whole genome shotgun (WGS) entry which is preliminary data.</text>
</comment>
<dbReference type="Proteomes" id="UP000770661">
    <property type="component" value="Unassembled WGS sequence"/>
</dbReference>
<dbReference type="SUPFAM" id="SSF52540">
    <property type="entry name" value="P-loop containing nucleoside triphosphate hydrolases"/>
    <property type="match status" value="1"/>
</dbReference>
<dbReference type="InterPro" id="IPR027417">
    <property type="entry name" value="P-loop_NTPase"/>
</dbReference>
<feature type="compositionally biased region" description="Polar residues" evidence="1">
    <location>
        <begin position="554"/>
        <end position="566"/>
    </location>
</feature>
<sequence length="1441" mass="161539">MTPEFVPDTLSGEATGADRQPSVWPQSRSSVVVASASSPNRQSKDKLNEKEQMIKFNDKLNEKERIIDKILRGRRLLVVMRGLPGSGKTTLAREVKGPNGVVLSTDDFFCDKHGQYLYDASRIGEAHQWNKHRTIKRLKQGKTPILIDNTNLEVWEMKPYFQLALQYGYDVDLLHTATPWRRNAKELARKSIHGVPAKKIEEMKERYEQDVRIEDIITDLQGSEMSQQSPRRSVTSKSNADVTLESKFKDMEITAKNSPLKRKNKLATGQVTEQDAAVKLFGDFDSSIGDMVYDSDEDVIVEGYEEMPVVTIFADSNKKQDSKVDQSNIVFVCEVQEASDDQERLAGNAVSEVNETLSKKDPISEDSDSLIDLTVQTRGLKDEERKGLEERKDEGMLDSTDHAGDEPVMTCTNESGTSTDVCDEVKIQHLLDEACKSIDVSKSEEEWDNLTSHIAGEDFSDEKFNDLVTSFGTALKKQIENKGVTETKDHSVTPDTMSEDSAMYDLCYTMEDKTGQPLSALITKLTLKEDSGDLTFTHSAGEHNENKKCKLSLGNESQTHNLTRNVLTLKEEKHTDNLTCSAEENSKPGNEKDSHDISKSSNQNQEKRRETNKQDVESEDITATECHIPDEPSKPASTDTTHMQTDTDGLTSWECIDIHSGLSSTNWDAKPDGTDSDNNDHIPKPSRTQRNRISGDPQKWLHETDTQNEGINDSLTSWVPVESGTPEWDTSETTQASKPESSPSQRVVAAPGQNTEAEAPSNTTGAISKLRKNKRRNNSPAADSGSGGKGDVVQANDCKTVVTLHEGTKTVFKSSETQTLSIDFEALELDHNLYELKVLFGQSHYIPVTTVSSSFNEKGPLTKGELRLDKGTMTDNPHENPVVSSFQNLVAFFPNIPKEDLRDVYEKCKHDSDWAMNVLMDSGYEMSDPSDVTAIDVADVENETDSVSETTNTDDGRNDQSSSDAYDIPSDSLSDERTRKIKQSQLPEDLAKRVEIEQSFGFSESVDDHVLRLTGKEYHDLHMNKIKKSKTRKQHGKRNNSPCSAEVKETVETEGEGAQYITLVMDTLFASQLNMLFGPVGDCEISGDLTTEDRSVVLPLEICDMIHKYWARTVNGKFKHEAEILDSLLRQDEILARKLQEEENNLSVNTEDVSNDSLPEDNPVSFQEIMNLEQALQASLANKTSEDTSISSQLNLQRLYKEYPHVDPVALKEEYTRNGCKYPVTVKCLNQRYGREQGTPKTVIAPEALCRYEQQMIERAQQSSLEEQKAEMSSKQEDEIVPDNPQVYRDEAQAHYHQRQEAFRKAQEAFRQGMKAAAAYYAHIGNLHSEKLREANQRASQKILEAQNAHRKDGNCLDLHLLHVPEALSATQAFLQERRRVLIARSLKQMEVCLITGRGVHSAGGQAVLKPVIREYLQKHGYSFYEANSGMLEVVIRSKSP</sequence>
<organism evidence="3 4">
    <name type="scientific">Chionoecetes opilio</name>
    <name type="common">Atlantic snow crab</name>
    <name type="synonym">Cancer opilio</name>
    <dbReference type="NCBI Taxonomy" id="41210"/>
    <lineage>
        <taxon>Eukaryota</taxon>
        <taxon>Metazoa</taxon>
        <taxon>Ecdysozoa</taxon>
        <taxon>Arthropoda</taxon>
        <taxon>Crustacea</taxon>
        <taxon>Multicrustacea</taxon>
        <taxon>Malacostraca</taxon>
        <taxon>Eumalacostraca</taxon>
        <taxon>Eucarida</taxon>
        <taxon>Decapoda</taxon>
        <taxon>Pleocyemata</taxon>
        <taxon>Brachyura</taxon>
        <taxon>Eubrachyura</taxon>
        <taxon>Majoidea</taxon>
        <taxon>Majidae</taxon>
        <taxon>Chionoecetes</taxon>
    </lineage>
</organism>
<dbReference type="Pfam" id="PF01713">
    <property type="entry name" value="Smr"/>
    <property type="match status" value="1"/>
</dbReference>
<dbReference type="PANTHER" id="PTHR46535:SF1">
    <property type="entry name" value="NEDD4-BINDING PROTEIN 2"/>
    <property type="match status" value="1"/>
</dbReference>